<keyword evidence="4 7" id="KW-0812">Transmembrane</keyword>
<keyword evidence="3" id="KW-1003">Cell membrane</keyword>
<feature type="transmembrane region" description="Helical" evidence="7">
    <location>
        <begin position="314"/>
        <end position="335"/>
    </location>
</feature>
<dbReference type="NCBIfam" id="TIGR00797">
    <property type="entry name" value="matE"/>
    <property type="match status" value="1"/>
</dbReference>
<evidence type="ECO:0000256" key="1">
    <source>
        <dbReference type="ARBA" id="ARBA00004651"/>
    </source>
</evidence>
<feature type="transmembrane region" description="Helical" evidence="7">
    <location>
        <begin position="394"/>
        <end position="413"/>
    </location>
</feature>
<dbReference type="GO" id="GO:0005886">
    <property type="term" value="C:plasma membrane"/>
    <property type="evidence" value="ECO:0007669"/>
    <property type="project" value="UniProtKB-SubCell"/>
</dbReference>
<dbReference type="Proteomes" id="UP001330016">
    <property type="component" value="Unassembled WGS sequence"/>
</dbReference>
<evidence type="ECO:0000313" key="10">
    <source>
        <dbReference type="Proteomes" id="UP000326779"/>
    </source>
</evidence>
<dbReference type="PANTHER" id="PTHR43549">
    <property type="entry name" value="MULTIDRUG RESISTANCE PROTEIN YPNP-RELATED"/>
    <property type="match status" value="1"/>
</dbReference>
<feature type="transmembrane region" description="Helical" evidence="7">
    <location>
        <begin position="238"/>
        <end position="260"/>
    </location>
</feature>
<feature type="transmembrane region" description="Helical" evidence="7">
    <location>
        <begin position="130"/>
        <end position="150"/>
    </location>
</feature>
<evidence type="ECO:0000256" key="2">
    <source>
        <dbReference type="ARBA" id="ARBA00022448"/>
    </source>
</evidence>
<dbReference type="AlphaFoldDB" id="A0A510TT99"/>
<evidence type="ECO:0000313" key="8">
    <source>
        <dbReference type="EMBL" id="MEE6715047.1"/>
    </source>
</evidence>
<dbReference type="PIRSF" id="PIRSF006603">
    <property type="entry name" value="DinF"/>
    <property type="match status" value="1"/>
</dbReference>
<keyword evidence="5 7" id="KW-1133">Transmembrane helix</keyword>
<dbReference type="Proteomes" id="UP000326779">
    <property type="component" value="Chromosome"/>
</dbReference>
<feature type="transmembrane region" description="Helical" evidence="7">
    <location>
        <begin position="42"/>
        <end position="64"/>
    </location>
</feature>
<feature type="transmembrane region" description="Helical" evidence="7">
    <location>
        <begin position="355"/>
        <end position="373"/>
    </location>
</feature>
<dbReference type="CDD" id="cd13138">
    <property type="entry name" value="MATE_yoeA_like"/>
    <property type="match status" value="1"/>
</dbReference>
<name>A0A510TT99_9LACO</name>
<dbReference type="KEGG" id="lhb:D1010_11525"/>
<comment type="subcellular location">
    <subcellularLocation>
        <location evidence="1">Cell membrane</location>
        <topology evidence="1">Multi-pass membrane protein</topology>
    </subcellularLocation>
</comment>
<feature type="transmembrane region" description="Helical" evidence="7">
    <location>
        <begin position="91"/>
        <end position="110"/>
    </location>
</feature>
<protein>
    <submittedName>
        <fullName evidence="9">MATE family efflux transporter</fullName>
    </submittedName>
</protein>
<evidence type="ECO:0000256" key="4">
    <source>
        <dbReference type="ARBA" id="ARBA00022692"/>
    </source>
</evidence>
<dbReference type="PANTHER" id="PTHR43549:SF3">
    <property type="entry name" value="MULTIDRUG RESISTANCE PROTEIN YPNP-RELATED"/>
    <property type="match status" value="1"/>
</dbReference>
<evidence type="ECO:0000313" key="9">
    <source>
        <dbReference type="EMBL" id="QFR23976.1"/>
    </source>
</evidence>
<feature type="transmembrane region" description="Helical" evidence="7">
    <location>
        <begin position="189"/>
        <end position="212"/>
    </location>
</feature>
<evidence type="ECO:0000313" key="11">
    <source>
        <dbReference type="Proteomes" id="UP001330016"/>
    </source>
</evidence>
<organism evidence="9 10">
    <name type="scientific">Schleiferilactobacillus harbinensis</name>
    <dbReference type="NCBI Taxonomy" id="304207"/>
    <lineage>
        <taxon>Bacteria</taxon>
        <taxon>Bacillati</taxon>
        <taxon>Bacillota</taxon>
        <taxon>Bacilli</taxon>
        <taxon>Lactobacillales</taxon>
        <taxon>Lactobacillaceae</taxon>
        <taxon>Schleiferilactobacillus</taxon>
    </lineage>
</organism>
<dbReference type="EMBL" id="JAQSGK010000007">
    <property type="protein sequence ID" value="MEE6715047.1"/>
    <property type="molecule type" value="Genomic_DNA"/>
</dbReference>
<evidence type="ECO:0000256" key="3">
    <source>
        <dbReference type="ARBA" id="ARBA00022475"/>
    </source>
</evidence>
<feature type="transmembrane region" description="Helical" evidence="7">
    <location>
        <begin position="280"/>
        <end position="302"/>
    </location>
</feature>
<keyword evidence="2" id="KW-0813">Transport</keyword>
<feature type="transmembrane region" description="Helical" evidence="7">
    <location>
        <begin position="162"/>
        <end position="183"/>
    </location>
</feature>
<dbReference type="EMBL" id="CP045143">
    <property type="protein sequence ID" value="QFR23976.1"/>
    <property type="molecule type" value="Genomic_DNA"/>
</dbReference>
<dbReference type="InterPro" id="IPR002528">
    <property type="entry name" value="MATE_fam"/>
</dbReference>
<accession>A0A510TT99</accession>
<keyword evidence="11" id="KW-1185">Reference proteome</keyword>
<keyword evidence="6 7" id="KW-0472">Membrane</keyword>
<evidence type="ECO:0000256" key="5">
    <source>
        <dbReference type="ARBA" id="ARBA00022989"/>
    </source>
</evidence>
<dbReference type="GO" id="GO:0015297">
    <property type="term" value="F:antiporter activity"/>
    <property type="evidence" value="ECO:0007669"/>
    <property type="project" value="InterPro"/>
</dbReference>
<evidence type="ECO:0000256" key="7">
    <source>
        <dbReference type="SAM" id="Phobius"/>
    </source>
</evidence>
<reference evidence="8 11" key="2">
    <citation type="submission" date="2023-02" db="EMBL/GenBank/DDBJ databases">
        <title>The predominant lactic acid bacteria and yeasts involved in the spontaneous fermentation of millet during the production of the traditional porridge Hausa koko in Ghana.</title>
        <authorList>
            <person name="Atter A."/>
            <person name="Diaz M."/>
        </authorList>
    </citation>
    <scope>NUCLEOTIDE SEQUENCE [LARGE SCALE GENOMIC DNA]</scope>
    <source>
        <strain evidence="8 11">FI11640</strain>
    </source>
</reference>
<sequence>MHDLTRGPILKQIIWFTIPLLIGNIFQQMYTVIDTLIVGRTIGVQALAAVGSTGSLFMLIIGFAQSTTAGLAIVTAQRYGSRDLQGVKKSFAASIVISLVISAVLTALSLTFTMPLLRLMQTPEDIIHDAASFISVLFGGIVIAVFYNLFANMLRALGDSRTPLIFLILACIVNIGLDFWFILGFHMGVAGAGYASLTAQGLSAVLSGLYIWRRVPVLVLRRKDFRGLTKQIFPHIRIGLPMGFQASIISIGSLIIQIMLNTLGSQSVAAYTAAARIDGLATMPAMSFGITMATFAAQNLGARHYDRIRQGVKKALITSVTVSIVLGTSIILLGRPLVNMFVGNNQPHITSMAQIYFHFNASMYFLLAILFIVRYTLQGLGQSMVPTIAGVMELVMRTFAGLILVHLFGFAGASAANPLAWLGSLIVLISSYVQTMRKLKSLAINQPVAETPLPLGRDQHPLEQHHQS</sequence>
<feature type="transmembrane region" description="Helical" evidence="7">
    <location>
        <begin position="419"/>
        <end position="435"/>
    </location>
</feature>
<evidence type="ECO:0000256" key="6">
    <source>
        <dbReference type="ARBA" id="ARBA00023136"/>
    </source>
</evidence>
<proteinExistence type="predicted"/>
<dbReference type="Pfam" id="PF01554">
    <property type="entry name" value="MatE"/>
    <property type="match status" value="2"/>
</dbReference>
<dbReference type="GO" id="GO:0042910">
    <property type="term" value="F:xenobiotic transmembrane transporter activity"/>
    <property type="evidence" value="ECO:0007669"/>
    <property type="project" value="InterPro"/>
</dbReference>
<dbReference type="InterPro" id="IPR052031">
    <property type="entry name" value="Membrane_Transporter-Flippase"/>
</dbReference>
<reference evidence="9 10" key="1">
    <citation type="submission" date="2019-10" db="EMBL/GenBank/DDBJ databases">
        <title>The completed genome of Lactobacillus harbinensis M1.</title>
        <authorList>
            <person name="Zheng Y."/>
        </authorList>
    </citation>
    <scope>NUCLEOTIDE SEQUENCE [LARGE SCALE GENOMIC DNA]</scope>
    <source>
        <strain evidence="9 10">M1</strain>
    </source>
</reference>
<gene>
    <name evidence="9" type="ORF">D1010_11525</name>
    <name evidence="8" type="ORF">PS435_04160</name>
</gene>
<dbReference type="InterPro" id="IPR048279">
    <property type="entry name" value="MdtK-like"/>
</dbReference>
<feature type="transmembrane region" description="Helical" evidence="7">
    <location>
        <begin position="12"/>
        <end position="30"/>
    </location>
</feature>
<dbReference type="RefSeq" id="WP_146994092.1">
    <property type="nucleotide sequence ID" value="NZ_BJTX01000011.1"/>
</dbReference>